<dbReference type="EMBL" id="BRXW01000784">
    <property type="protein sequence ID" value="GMH76965.1"/>
    <property type="molecule type" value="Genomic_DNA"/>
</dbReference>
<keyword evidence="1" id="KW-0812">Transmembrane</keyword>
<comment type="caution">
    <text evidence="2">The sequence shown here is derived from an EMBL/GenBank/DDBJ whole genome shotgun (WGS) entry which is preliminary data.</text>
</comment>
<feature type="transmembrane region" description="Helical" evidence="1">
    <location>
        <begin position="34"/>
        <end position="51"/>
    </location>
</feature>
<sequence>MSEIPFYAVPLLYVCIQFLVVRRAAKQNPGIKNLVGICKVALGAVICWVLFHQVFVPRHGNVLLFKVVYVPHFIKCPFEHNKCSDGDVDGWSLYHLVDHFVAGYLFPHKRWECAFVFFQSLLCETGELIGGERARFIVDPGANLLGYILGHYANKLIRSVPDQQPESNPSSGEEAVILLANSRLELV</sequence>
<feature type="transmembrane region" description="Helical" evidence="1">
    <location>
        <begin position="6"/>
        <end position="22"/>
    </location>
</feature>
<keyword evidence="3" id="KW-1185">Reference proteome</keyword>
<reference evidence="3" key="1">
    <citation type="journal article" date="2023" name="Commun. Biol.">
        <title>Genome analysis of Parmales, the sister group of diatoms, reveals the evolutionary specialization of diatoms from phago-mixotrophs to photoautotrophs.</title>
        <authorList>
            <person name="Ban H."/>
            <person name="Sato S."/>
            <person name="Yoshikawa S."/>
            <person name="Yamada K."/>
            <person name="Nakamura Y."/>
            <person name="Ichinomiya M."/>
            <person name="Sato N."/>
            <person name="Blanc-Mathieu R."/>
            <person name="Endo H."/>
            <person name="Kuwata A."/>
            <person name="Ogata H."/>
        </authorList>
    </citation>
    <scope>NUCLEOTIDE SEQUENCE [LARGE SCALE GENOMIC DNA]</scope>
    <source>
        <strain evidence="3">NIES 3700</strain>
    </source>
</reference>
<evidence type="ECO:0000313" key="3">
    <source>
        <dbReference type="Proteomes" id="UP001165122"/>
    </source>
</evidence>
<organism evidence="2 3">
    <name type="scientific">Triparma laevis f. longispina</name>
    <dbReference type="NCBI Taxonomy" id="1714387"/>
    <lineage>
        <taxon>Eukaryota</taxon>
        <taxon>Sar</taxon>
        <taxon>Stramenopiles</taxon>
        <taxon>Ochrophyta</taxon>
        <taxon>Bolidophyceae</taxon>
        <taxon>Parmales</taxon>
        <taxon>Triparmaceae</taxon>
        <taxon>Triparma</taxon>
    </lineage>
</organism>
<dbReference type="Proteomes" id="UP001165122">
    <property type="component" value="Unassembled WGS sequence"/>
</dbReference>
<protein>
    <submittedName>
        <fullName evidence="2">Uncharacterized protein</fullName>
    </submittedName>
</protein>
<keyword evidence="1" id="KW-0472">Membrane</keyword>
<proteinExistence type="predicted"/>
<dbReference type="AlphaFoldDB" id="A0A9W7AVZ0"/>
<name>A0A9W7AVZ0_9STRA</name>
<evidence type="ECO:0000256" key="1">
    <source>
        <dbReference type="SAM" id="Phobius"/>
    </source>
</evidence>
<gene>
    <name evidence="2" type="ORF">TrLO_g9994</name>
</gene>
<dbReference type="OrthoDB" id="10330761at2759"/>
<evidence type="ECO:0000313" key="2">
    <source>
        <dbReference type="EMBL" id="GMH76965.1"/>
    </source>
</evidence>
<keyword evidence="1" id="KW-1133">Transmembrane helix</keyword>
<accession>A0A9W7AVZ0</accession>